<dbReference type="EMBL" id="CP120988">
    <property type="protein sequence ID" value="WLQ61067.1"/>
    <property type="molecule type" value="Genomic_DNA"/>
</dbReference>
<feature type="compositionally biased region" description="Low complexity" evidence="1">
    <location>
        <begin position="9"/>
        <end position="19"/>
    </location>
</feature>
<name>A0ABY9J0C6_9ACTN</name>
<evidence type="ECO:0000313" key="3">
    <source>
        <dbReference type="Proteomes" id="UP001235744"/>
    </source>
</evidence>
<feature type="region of interest" description="Disordered" evidence="1">
    <location>
        <begin position="1"/>
        <end position="34"/>
    </location>
</feature>
<keyword evidence="3" id="KW-1185">Reference proteome</keyword>
<dbReference type="RefSeq" id="WP_306106243.1">
    <property type="nucleotide sequence ID" value="NZ_CP120988.1"/>
</dbReference>
<sequence length="230" mass="24055">MRKTDRPRSGASPGSARGAAGEGGAVGSRHTPGFPRPAARFTSAVLLAGSLALVAPAPSSYAGASPVQSSGSRGAAAEGCDEGPAACHGGAKWLYRYSYSLGLHPFTSPHEVRRQLTDHFWLFPVSGACPARIRPADECDLLGGNPVRVEAVGATRLQISTLPGHDLGDGLHIRFAFSRTFGFHYLVVSAWQDRPTRCTRSTPCAVASRAGAWALWKVLSATLAVTAYAA</sequence>
<feature type="region of interest" description="Disordered" evidence="1">
    <location>
        <begin position="62"/>
        <end position="81"/>
    </location>
</feature>
<gene>
    <name evidence="2" type="ORF">P8A19_39080</name>
</gene>
<reference evidence="2 3" key="1">
    <citation type="submission" date="2023-03" db="EMBL/GenBank/DDBJ databases">
        <title>Isolation and description of six Streptomyces strains from soil environments, able to metabolize different microbial glucans.</title>
        <authorList>
            <person name="Widen T."/>
            <person name="Larsbrink J."/>
        </authorList>
    </citation>
    <scope>NUCLEOTIDE SEQUENCE [LARGE SCALE GENOMIC DNA]</scope>
    <source>
        <strain evidence="2 3">Alt2</strain>
    </source>
</reference>
<organism evidence="2 3">
    <name type="scientific">Streptomyces poriferorum</name>
    <dbReference type="NCBI Taxonomy" id="2798799"/>
    <lineage>
        <taxon>Bacteria</taxon>
        <taxon>Bacillati</taxon>
        <taxon>Actinomycetota</taxon>
        <taxon>Actinomycetes</taxon>
        <taxon>Kitasatosporales</taxon>
        <taxon>Streptomycetaceae</taxon>
        <taxon>Streptomyces</taxon>
    </lineage>
</organism>
<protein>
    <submittedName>
        <fullName evidence="2">Uncharacterized protein</fullName>
    </submittedName>
</protein>
<accession>A0ABY9J0C6</accession>
<evidence type="ECO:0000256" key="1">
    <source>
        <dbReference type="SAM" id="MobiDB-lite"/>
    </source>
</evidence>
<dbReference type="Proteomes" id="UP001235744">
    <property type="component" value="Chromosome"/>
</dbReference>
<evidence type="ECO:0000313" key="2">
    <source>
        <dbReference type="EMBL" id="WLQ61067.1"/>
    </source>
</evidence>
<proteinExistence type="predicted"/>